<accession>A0A1V4IIL3</accession>
<keyword evidence="1" id="KW-0175">Coiled coil</keyword>
<evidence type="ECO:0000313" key="3">
    <source>
        <dbReference type="Proteomes" id="UP000191056"/>
    </source>
</evidence>
<organism evidence="2 3">
    <name type="scientific">Clostridium chromiireducens</name>
    <dbReference type="NCBI Taxonomy" id="225345"/>
    <lineage>
        <taxon>Bacteria</taxon>
        <taxon>Bacillati</taxon>
        <taxon>Bacillota</taxon>
        <taxon>Clostridia</taxon>
        <taxon>Eubacteriales</taxon>
        <taxon>Clostridiaceae</taxon>
        <taxon>Clostridium</taxon>
    </lineage>
</organism>
<evidence type="ECO:0000313" key="2">
    <source>
        <dbReference type="EMBL" id="OPJ59535.1"/>
    </source>
</evidence>
<dbReference type="RefSeq" id="WP_079441006.1">
    <property type="nucleotide sequence ID" value="NZ_MZGT01000050.1"/>
</dbReference>
<dbReference type="OrthoDB" id="525353at2"/>
<feature type="coiled-coil region" evidence="1">
    <location>
        <begin position="414"/>
        <end position="473"/>
    </location>
</feature>
<sequence>MRQMIYTRYSNDRNSNFNIRTSIYKEADNRKVVEKVGMDNRAEKHINNIYENYLLLKQKNNNPNIEINKVEYKDGILIFDYIEGETLANKIDRLVKEENLNGIIEIAQKFKNYLEGSQIKKVFEVTNEFIDIFGEVKFSDMQETLDVTNIDLSMDNIIISNKIYILDYEWVFNFPMPVKYVIYRNLNNYLNRWITKLEHFLPTLFQILGITAEEIINYNNMENEFLKYVNKDHYNIYSLYSLQKNNVFDINELLEEKKLRYNSAQVFQDKGKGFSEVDSYRVEYEEFNEQENILVLPIEDDLLNLRVDPLDRACVMKVNNIYAYKEDKAITEIDFISNAKYVLDNILLFETDDPQIVFNNINLEQISNIRIEFNIYEMEISILEVIRNLIAKNNRILLESEKRHKIEKFVDMGVDYIQGERKELMAEVERIREENLKIIADRDDQLVNKDIKLKEIESELNRVENEIKTIKQTRIWKLYEWVCKKIH</sequence>
<name>A0A1V4IIL3_9CLOT</name>
<proteinExistence type="predicted"/>
<keyword evidence="3" id="KW-1185">Reference proteome</keyword>
<gene>
    <name evidence="2" type="ORF">CLCHR_34180</name>
</gene>
<evidence type="ECO:0000256" key="1">
    <source>
        <dbReference type="SAM" id="Coils"/>
    </source>
</evidence>
<reference evidence="2 3" key="1">
    <citation type="submission" date="2017-03" db="EMBL/GenBank/DDBJ databases">
        <title>Genome sequence of Clostridium chromiireducens DSM 23318.</title>
        <authorList>
            <person name="Poehlein A."/>
            <person name="Daniel R."/>
        </authorList>
    </citation>
    <scope>NUCLEOTIDE SEQUENCE [LARGE SCALE GENOMIC DNA]</scope>
    <source>
        <strain evidence="2 3">DSM 23318</strain>
    </source>
</reference>
<comment type="caution">
    <text evidence="2">The sequence shown here is derived from an EMBL/GenBank/DDBJ whole genome shotgun (WGS) entry which is preliminary data.</text>
</comment>
<dbReference type="AlphaFoldDB" id="A0A1V4IIL3"/>
<dbReference type="STRING" id="225345.CLCHR_34180"/>
<dbReference type="EMBL" id="MZGT01000050">
    <property type="protein sequence ID" value="OPJ59535.1"/>
    <property type="molecule type" value="Genomic_DNA"/>
</dbReference>
<protein>
    <submittedName>
        <fullName evidence="2">Uncharacterized protein</fullName>
    </submittedName>
</protein>
<dbReference type="Proteomes" id="UP000191056">
    <property type="component" value="Unassembled WGS sequence"/>
</dbReference>